<feature type="compositionally biased region" description="Basic and acidic residues" evidence="5">
    <location>
        <begin position="206"/>
        <end position="240"/>
    </location>
</feature>
<evidence type="ECO:0000256" key="5">
    <source>
        <dbReference type="SAM" id="MobiDB-lite"/>
    </source>
</evidence>
<dbReference type="SUPFAM" id="SSF140576">
    <property type="entry name" value="HIV integrase-binding domain"/>
    <property type="match status" value="1"/>
</dbReference>
<feature type="compositionally biased region" description="Polar residues" evidence="5">
    <location>
        <begin position="943"/>
        <end position="953"/>
    </location>
</feature>
<dbReference type="GeneID" id="24588941"/>
<feature type="compositionally biased region" description="Low complexity" evidence="5">
    <location>
        <begin position="293"/>
        <end position="310"/>
    </location>
</feature>
<feature type="region of interest" description="Disordered" evidence="5">
    <location>
        <begin position="1164"/>
        <end position="1258"/>
    </location>
</feature>
<dbReference type="SUPFAM" id="SSF63748">
    <property type="entry name" value="Tudor/PWWP/MBT"/>
    <property type="match status" value="1"/>
</dbReference>
<dbReference type="KEGG" id="shx:MS3_00002310"/>
<comment type="subcellular location">
    <subcellularLocation>
        <location evidence="1">Nucleus</location>
    </subcellularLocation>
</comment>
<feature type="compositionally biased region" description="Polar residues" evidence="5">
    <location>
        <begin position="401"/>
        <end position="414"/>
    </location>
</feature>
<dbReference type="InterPro" id="IPR000313">
    <property type="entry name" value="PWWP_dom"/>
</dbReference>
<gene>
    <name evidence="6" type="primary">HDGFRP3</name>
    <name evidence="6" type="ORF">MS3_00002310</name>
</gene>
<evidence type="ECO:0000256" key="2">
    <source>
        <dbReference type="ARBA" id="ARBA00005309"/>
    </source>
</evidence>
<dbReference type="PANTHER" id="PTHR12550:SF70">
    <property type="entry name" value="JIL-1 ANCHORING AND STABILIZING PROTEIN, ISOFORM A"/>
    <property type="match status" value="1"/>
</dbReference>
<feature type="region of interest" description="Disordered" evidence="5">
    <location>
        <begin position="393"/>
        <end position="453"/>
    </location>
</feature>
<feature type="compositionally biased region" description="Polar residues" evidence="5">
    <location>
        <begin position="1097"/>
        <end position="1108"/>
    </location>
</feature>
<feature type="compositionally biased region" description="Polar residues" evidence="5">
    <location>
        <begin position="1164"/>
        <end position="1174"/>
    </location>
</feature>
<feature type="compositionally biased region" description="Polar residues" evidence="5">
    <location>
        <begin position="1001"/>
        <end position="1025"/>
    </location>
</feature>
<dbReference type="Gene3D" id="2.30.30.140">
    <property type="match status" value="1"/>
</dbReference>
<reference evidence="6" key="1">
    <citation type="journal article" date="2012" name="Nat. Genet.">
        <title>Whole-genome sequence of Schistosoma haematobium.</title>
        <authorList>
            <person name="Young N.D."/>
            <person name="Jex A.R."/>
            <person name="Li B."/>
            <person name="Liu S."/>
            <person name="Yang L."/>
            <person name="Xiong Z."/>
            <person name="Li Y."/>
            <person name="Cantacessi C."/>
            <person name="Hall R.S."/>
            <person name="Xu X."/>
            <person name="Chen F."/>
            <person name="Wu X."/>
            <person name="Zerlotini A."/>
            <person name="Oliveira G."/>
            <person name="Hofmann A."/>
            <person name="Zhang G."/>
            <person name="Fang X."/>
            <person name="Kang Y."/>
            <person name="Campbell B.E."/>
            <person name="Loukas A."/>
            <person name="Ranganathan S."/>
            <person name="Rollinson D."/>
            <person name="Rinaldi G."/>
            <person name="Brindley P.J."/>
            <person name="Yang H."/>
            <person name="Wang J."/>
            <person name="Wang J."/>
            <person name="Gasser R.B."/>
        </authorList>
    </citation>
    <scope>NUCLEOTIDE SEQUENCE</scope>
</reference>
<evidence type="ECO:0000313" key="6">
    <source>
        <dbReference type="EMBL" id="KAH9596726.1"/>
    </source>
</evidence>
<evidence type="ECO:0000256" key="3">
    <source>
        <dbReference type="ARBA" id="ARBA00023054"/>
    </source>
</evidence>
<feature type="region of interest" description="Disordered" evidence="5">
    <location>
        <begin position="697"/>
        <end position="721"/>
    </location>
</feature>
<dbReference type="CDD" id="cd05834">
    <property type="entry name" value="PWWP_HRP"/>
    <property type="match status" value="1"/>
</dbReference>
<dbReference type="PANTHER" id="PTHR12550">
    <property type="entry name" value="HEPATOMA-DERIVED GROWTH FACTOR-RELATED"/>
    <property type="match status" value="1"/>
</dbReference>
<proteinExistence type="inferred from homology"/>
<dbReference type="InterPro" id="IPR021567">
    <property type="entry name" value="LEDGF_IBD"/>
</dbReference>
<comment type="caution">
    <text evidence="6">The sequence shown here is derived from an EMBL/GenBank/DDBJ whole genome shotgun (WGS) entry which is preliminary data.</text>
</comment>
<feature type="region of interest" description="Disordered" evidence="5">
    <location>
        <begin position="1318"/>
        <end position="1388"/>
    </location>
</feature>
<dbReference type="CTD" id="415463"/>
<feature type="compositionally biased region" description="Polar residues" evidence="5">
    <location>
        <begin position="249"/>
        <end position="262"/>
    </location>
</feature>
<evidence type="ECO:0000256" key="1">
    <source>
        <dbReference type="ARBA" id="ARBA00004123"/>
    </source>
</evidence>
<feature type="region of interest" description="Disordered" evidence="5">
    <location>
        <begin position="293"/>
        <end position="331"/>
    </location>
</feature>
<keyword evidence="4" id="KW-0539">Nucleus</keyword>
<dbReference type="SMART" id="SM00293">
    <property type="entry name" value="PWWP"/>
    <property type="match status" value="1"/>
</dbReference>
<feature type="compositionally biased region" description="Polar residues" evidence="5">
    <location>
        <begin position="1190"/>
        <end position="1210"/>
    </location>
</feature>
<feature type="compositionally biased region" description="Polar residues" evidence="5">
    <location>
        <begin position="1232"/>
        <end position="1258"/>
    </location>
</feature>
<sequence length="1388" mass="154774">MTIPLAISPQMVQTVLDGIEEAFAKLASVSFMSGSLMHPRRNQGMFNDKRENILGGAYGPGGFLLSMSMAYSPGDKIFAKVKGHPHWPSRINLLPEDVPIPKGKYPIFFYGTHEVYFLAPKDIFPYEKFKHKYGVPRNKAVFQAGLREIEENPDVLLYKKDPEAETFLAQFYSFKRGCKDNGHNSVLASPTMEIQSQKRSKSTSAETEHGRPAKRPHTESRKSSGSVDHHSYSAQRDRSSAIKCAKKSPNITNSPVKSSIPSSDVAESDGFVPVDSQRVSALRLRIRKHSSVLMSPDSVSPSSPSTTGSTATLEARHGSEQSHTSSNDPLKIIIRQNTAISPLVSIEEKTKSRPVVSVTPTRSTANENHTNQSDTHRTRSTAVVTPLLRNVLPELSDDSSDSVASTNDVNLKTNNTDDKEKQSILEEKAARNNQDSNRDTYRTDSIRLRRRPAKQGRYSTEFIIFTNVKNSRKRSPSISPKLSSRSWEKSPMELTSKSVDVRTSSVVSSNSTVVVQSNTMSTINDQNIKDKEQQLKDLDAEERLLLIDRSIKSSLIQGHEDIATCVDRLEFLDKMTISLPIMARCWTVVETIRKCRRYKRSLEVKIAAQKVFNKFLQLYATADKNELDLAHAELIKHQQRHIKKHFPGFNKDDSLEETVSMSANSIPPYMGPKSMADLFQLTTRSTKSEIPDVKKTCHETGKSTSEILQSPSSVDKTPNTSQPLERFELSTVNMDTLTCVAVKSPTQHVVTTVCESKSHSSLHSPLKVGYQTDVSVQDIPLPEETPTQFISPKETAMNSTDVIAIGKDICEMPTGEDVEEEFELLDVYEEPEEPDDAAIIQQSDCKFPILQFAEPDNFVKTKSISLSATPEQAGFAVTPMSHVNCSSSATYMGAYHSHPVITNKLLYPYPIFPNVQIQNPFRNHGHLLTDYSSPSHSHLRQNVDATPPQSSSRAYIPHSLHPSEDPPPPYRPYIPTRCDPEQTQELGTSPDSSTKPRKELSQPSNITNNGAIQELTSTTKASNLNPGRLKVCGGSNNNNISRETRTPPHRGRSPHALPHPLEHYQRYLNSALNSEDETSKNETSKQFTDRPLETHDTLPNNQSSLNASKTDKVETHISPVNDNLHNEMPFVSPSAEDLDTRIARLYDLAMRKNSIPVSNTAVDISNENKSQKPTANPIISPPPPPPPLPTSQRILFTHRPQNPIHSNISKCLTPLSSSQQELRLSSHKMNDNNRNLENNTGHRGPTNRSNQISSSSLHEQIQYLPSGSHPSGPDNIVINPNISCEMSFKLSEQQTRNIPISDSALGFSGNSLDSIRPATHSYPRRPLNNHPQSTRHYPVNPAHNYQTTHPHFQRSNSNRMKLNSDPLLSGRRHSDRDDDRDIYSMLGV</sequence>
<dbReference type="InterPro" id="IPR036218">
    <property type="entry name" value="HIVI-bd_sf"/>
</dbReference>
<reference evidence="6" key="4">
    <citation type="journal article" date="2022" name="PLoS Pathog.">
        <title>Chromosome-level genome of Schistosoma haematobium underpins genome-wide explorations of molecular variation.</title>
        <authorList>
            <person name="Stroehlein A.J."/>
            <person name="Korhonen P.K."/>
            <person name="Lee V.V."/>
            <person name="Ralph S.A."/>
            <person name="Mentink-Kane M."/>
            <person name="You H."/>
            <person name="McManus D.P."/>
            <person name="Tchuente L.T."/>
            <person name="Stothard J.R."/>
            <person name="Kaur P."/>
            <person name="Dudchenko O."/>
            <person name="Aiden E.L."/>
            <person name="Yang B."/>
            <person name="Yang H."/>
            <person name="Emery A.M."/>
            <person name="Webster B.L."/>
            <person name="Brindley P.J."/>
            <person name="Rollinson D."/>
            <person name="Chang B.C.H."/>
            <person name="Gasser R.B."/>
            <person name="Young N.D."/>
        </authorList>
    </citation>
    <scope>NUCLEOTIDE SEQUENCE</scope>
</reference>
<dbReference type="GO" id="GO:0005634">
    <property type="term" value="C:nucleus"/>
    <property type="evidence" value="ECO:0007669"/>
    <property type="project" value="UniProtKB-SubCell"/>
</dbReference>
<dbReference type="Proteomes" id="UP000471633">
    <property type="component" value="Unassembled WGS sequence"/>
</dbReference>
<comment type="similarity">
    <text evidence="2">Belongs to the HDGF family.</text>
</comment>
<dbReference type="Gene3D" id="1.20.930.10">
    <property type="entry name" value="Conserved domain common to transcription factors TFIIS, elongin A, CRSP70"/>
    <property type="match status" value="1"/>
</dbReference>
<organism evidence="6 7">
    <name type="scientific">Schistosoma haematobium</name>
    <name type="common">Blood fluke</name>
    <dbReference type="NCBI Taxonomy" id="6185"/>
    <lineage>
        <taxon>Eukaryota</taxon>
        <taxon>Metazoa</taxon>
        <taxon>Spiralia</taxon>
        <taxon>Lophotrochozoa</taxon>
        <taxon>Platyhelminthes</taxon>
        <taxon>Trematoda</taxon>
        <taxon>Digenea</taxon>
        <taxon>Strigeidida</taxon>
        <taxon>Schistosomatoidea</taxon>
        <taxon>Schistosomatidae</taxon>
        <taxon>Schistosoma</taxon>
    </lineage>
</organism>
<feature type="compositionally biased region" description="Polar residues" evidence="5">
    <location>
        <begin position="1343"/>
        <end position="1361"/>
    </location>
</feature>
<protein>
    <submittedName>
        <fullName evidence="6">Hepatoma-derived growth factor- protein</fullName>
    </submittedName>
</protein>
<feature type="region of interest" description="Disordered" evidence="5">
    <location>
        <begin position="345"/>
        <end position="381"/>
    </location>
</feature>
<feature type="region of interest" description="Disordered" evidence="5">
    <location>
        <begin position="185"/>
        <end position="270"/>
    </location>
</feature>
<evidence type="ECO:0000313" key="7">
    <source>
        <dbReference type="Proteomes" id="UP000471633"/>
    </source>
</evidence>
<reference evidence="6" key="2">
    <citation type="journal article" date="2019" name="Gigascience">
        <title>High-quality Schistosoma haematobium genome achieved by single-molecule and long-range sequencing.</title>
        <authorList>
            <person name="Stroehlein A.J."/>
            <person name="Korhonen P.K."/>
            <person name="Chong T.M."/>
            <person name="Lim Y.L."/>
            <person name="Chan K.G."/>
            <person name="Webster B."/>
            <person name="Rollinson D."/>
            <person name="Brindley P.J."/>
            <person name="Gasser R.B."/>
            <person name="Young N.D."/>
        </authorList>
    </citation>
    <scope>NUCLEOTIDE SEQUENCE</scope>
</reference>
<feature type="compositionally biased region" description="Basic and acidic residues" evidence="5">
    <location>
        <begin position="415"/>
        <end position="447"/>
    </location>
</feature>
<keyword evidence="3" id="KW-0175">Coiled coil</keyword>
<feature type="compositionally biased region" description="Polar residues" evidence="5">
    <location>
        <begin position="358"/>
        <end position="373"/>
    </location>
</feature>
<keyword evidence="7" id="KW-1185">Reference proteome</keyword>
<feature type="compositionally biased region" description="Polar residues" evidence="5">
    <location>
        <begin position="185"/>
        <end position="205"/>
    </location>
</feature>
<accession>A0A6A5E7U6</accession>
<dbReference type="PROSITE" id="PS50812">
    <property type="entry name" value="PWWP"/>
    <property type="match status" value="1"/>
</dbReference>
<feature type="compositionally biased region" description="Basic and acidic residues" evidence="5">
    <location>
        <begin position="1372"/>
        <end position="1382"/>
    </location>
</feature>
<feature type="region of interest" description="Disordered" evidence="5">
    <location>
        <begin position="1072"/>
        <end position="1113"/>
    </location>
</feature>
<dbReference type="Pfam" id="PF00855">
    <property type="entry name" value="PWWP"/>
    <property type="match status" value="1"/>
</dbReference>
<dbReference type="RefSeq" id="XP_012792787.2">
    <property type="nucleotide sequence ID" value="XM_012937333.3"/>
</dbReference>
<feature type="region of interest" description="Disordered" evidence="5">
    <location>
        <begin position="926"/>
        <end position="1058"/>
    </location>
</feature>
<dbReference type="InterPro" id="IPR035441">
    <property type="entry name" value="TFIIS/LEDGF_dom_sf"/>
</dbReference>
<feature type="compositionally biased region" description="Basic and acidic residues" evidence="5">
    <location>
        <begin position="1077"/>
        <end position="1096"/>
    </location>
</feature>
<dbReference type="Pfam" id="PF11467">
    <property type="entry name" value="LEDGF"/>
    <property type="match status" value="1"/>
</dbReference>
<feature type="compositionally biased region" description="Polar residues" evidence="5">
    <location>
        <begin position="702"/>
        <end position="721"/>
    </location>
</feature>
<name>A0A6A5E7U6_SCHHA</name>
<feature type="compositionally biased region" description="Pro residues" evidence="5">
    <location>
        <begin position="1179"/>
        <end position="1189"/>
    </location>
</feature>
<evidence type="ECO:0000256" key="4">
    <source>
        <dbReference type="ARBA" id="ARBA00023242"/>
    </source>
</evidence>
<feature type="compositionally biased region" description="Polar residues" evidence="5">
    <location>
        <begin position="981"/>
        <end position="993"/>
    </location>
</feature>
<reference evidence="6" key="3">
    <citation type="submission" date="2021-06" db="EMBL/GenBank/DDBJ databases">
        <title>Chromosome-level genome assembly for S. haematobium.</title>
        <authorList>
            <person name="Stroehlein A.J."/>
        </authorList>
    </citation>
    <scope>NUCLEOTIDE SEQUENCE</scope>
</reference>
<dbReference type="EMBL" id="AMPZ03000001">
    <property type="protein sequence ID" value="KAH9596726.1"/>
    <property type="molecule type" value="Genomic_DNA"/>
</dbReference>